<dbReference type="RefSeq" id="WP_265960999.1">
    <property type="nucleotide sequence ID" value="NZ_JAPEVI010000002.1"/>
</dbReference>
<name>A0ABT3QWM4_9HYPH</name>
<evidence type="ECO:0000313" key="2">
    <source>
        <dbReference type="EMBL" id="MCX2721297.1"/>
    </source>
</evidence>
<keyword evidence="1" id="KW-0812">Transmembrane</keyword>
<gene>
    <name evidence="2" type="ORF">ON753_02605</name>
</gene>
<keyword evidence="1" id="KW-0472">Membrane</keyword>
<feature type="transmembrane region" description="Helical" evidence="1">
    <location>
        <begin position="76"/>
        <end position="97"/>
    </location>
</feature>
<keyword evidence="3" id="KW-1185">Reference proteome</keyword>
<protein>
    <submittedName>
        <fullName evidence="2">DUF1772 domain-containing protein</fullName>
    </submittedName>
</protein>
<feature type="transmembrane region" description="Helical" evidence="1">
    <location>
        <begin position="44"/>
        <end position="69"/>
    </location>
</feature>
<reference evidence="2 3" key="1">
    <citation type="journal article" date="2016" name="Int. J. Syst. Evol. Microbiol.">
        <title>Labrenzia salina sp. nov., isolated from the rhizosphere of the halophyte Arthrocnemum macrostachyum.</title>
        <authorList>
            <person name="Camacho M."/>
            <person name="Redondo-Gomez S."/>
            <person name="Rodriguez-Llorente I."/>
            <person name="Rohde M."/>
            <person name="Sproer C."/>
            <person name="Schumann P."/>
            <person name="Klenk H.P."/>
            <person name="Montero-Calasanz M.D.C."/>
        </authorList>
    </citation>
    <scope>NUCLEOTIDE SEQUENCE [LARGE SCALE GENOMIC DNA]</scope>
    <source>
        <strain evidence="2 3">DSM 29163</strain>
    </source>
</reference>
<comment type="caution">
    <text evidence="2">The sequence shown here is derived from an EMBL/GenBank/DDBJ whole genome shotgun (WGS) entry which is preliminary data.</text>
</comment>
<dbReference type="EMBL" id="JAPEVI010000002">
    <property type="protein sequence ID" value="MCX2721297.1"/>
    <property type="molecule type" value="Genomic_DNA"/>
</dbReference>
<dbReference type="Proteomes" id="UP001300261">
    <property type="component" value="Unassembled WGS sequence"/>
</dbReference>
<feature type="transmembrane region" description="Helical" evidence="1">
    <location>
        <begin position="144"/>
        <end position="163"/>
    </location>
</feature>
<sequence length="165" mass="17844">MFELLQVLTVMIVALPAALAVAHALELPGKMRLDEETYRAVQRIYYPGFTFGGAAEPLSIIVTALLLFLTPAGTAAFWLVLIALVGMVLTVAIYWLAVHPVNKYWMEGQAVSASGSAFFGTGSKQVGQQPAWTDLRDKWEYAHAARAATTVIALLALVISLLVQP</sequence>
<proteinExistence type="predicted"/>
<organism evidence="2 3">
    <name type="scientific">Roseibium salinum</name>
    <dbReference type="NCBI Taxonomy" id="1604349"/>
    <lineage>
        <taxon>Bacteria</taxon>
        <taxon>Pseudomonadati</taxon>
        <taxon>Pseudomonadota</taxon>
        <taxon>Alphaproteobacteria</taxon>
        <taxon>Hyphomicrobiales</taxon>
        <taxon>Stappiaceae</taxon>
        <taxon>Roseibium</taxon>
    </lineage>
</organism>
<evidence type="ECO:0000256" key="1">
    <source>
        <dbReference type="SAM" id="Phobius"/>
    </source>
</evidence>
<accession>A0ABT3QWM4</accession>
<evidence type="ECO:0000313" key="3">
    <source>
        <dbReference type="Proteomes" id="UP001300261"/>
    </source>
</evidence>
<keyword evidence="1" id="KW-1133">Transmembrane helix</keyword>